<proteinExistence type="predicted"/>
<protein>
    <submittedName>
        <fullName evidence="2">Uncharacterized protein</fullName>
    </submittedName>
</protein>
<gene>
    <name evidence="2" type="ORF">M0R45_024609</name>
</gene>
<feature type="region of interest" description="Disordered" evidence="1">
    <location>
        <begin position="88"/>
        <end position="116"/>
    </location>
</feature>
<dbReference type="Proteomes" id="UP001457282">
    <property type="component" value="Unassembled WGS sequence"/>
</dbReference>
<sequence length="124" mass="13861">MVSGSRESKTPTWVRMKLPRNYSNQDRYEPVVASEDVADLASEETTVAPEMELQRCSDCTEKKDAAADEFLGSEFWAWGVRGSREKTCDRKDAAHKGSHAHKGTIRVHPPPISVPGTKAFRISR</sequence>
<keyword evidence="3" id="KW-1185">Reference proteome</keyword>
<organism evidence="2 3">
    <name type="scientific">Rubus argutus</name>
    <name type="common">Southern blackberry</name>
    <dbReference type="NCBI Taxonomy" id="59490"/>
    <lineage>
        <taxon>Eukaryota</taxon>
        <taxon>Viridiplantae</taxon>
        <taxon>Streptophyta</taxon>
        <taxon>Embryophyta</taxon>
        <taxon>Tracheophyta</taxon>
        <taxon>Spermatophyta</taxon>
        <taxon>Magnoliopsida</taxon>
        <taxon>eudicotyledons</taxon>
        <taxon>Gunneridae</taxon>
        <taxon>Pentapetalae</taxon>
        <taxon>rosids</taxon>
        <taxon>fabids</taxon>
        <taxon>Rosales</taxon>
        <taxon>Rosaceae</taxon>
        <taxon>Rosoideae</taxon>
        <taxon>Rosoideae incertae sedis</taxon>
        <taxon>Rubus</taxon>
    </lineage>
</organism>
<evidence type="ECO:0000313" key="2">
    <source>
        <dbReference type="EMBL" id="KAK9927426.1"/>
    </source>
</evidence>
<accession>A0AAW1WTP0</accession>
<evidence type="ECO:0000313" key="3">
    <source>
        <dbReference type="Proteomes" id="UP001457282"/>
    </source>
</evidence>
<dbReference type="AlphaFoldDB" id="A0AAW1WTP0"/>
<dbReference type="EMBL" id="JBEDUW010000005">
    <property type="protein sequence ID" value="KAK9927426.1"/>
    <property type="molecule type" value="Genomic_DNA"/>
</dbReference>
<reference evidence="2 3" key="1">
    <citation type="journal article" date="2023" name="G3 (Bethesda)">
        <title>A chromosome-length genome assembly and annotation of blackberry (Rubus argutus, cv. 'Hillquist').</title>
        <authorList>
            <person name="Bruna T."/>
            <person name="Aryal R."/>
            <person name="Dudchenko O."/>
            <person name="Sargent D.J."/>
            <person name="Mead D."/>
            <person name="Buti M."/>
            <person name="Cavallini A."/>
            <person name="Hytonen T."/>
            <person name="Andres J."/>
            <person name="Pham M."/>
            <person name="Weisz D."/>
            <person name="Mascagni F."/>
            <person name="Usai G."/>
            <person name="Natali L."/>
            <person name="Bassil N."/>
            <person name="Fernandez G.E."/>
            <person name="Lomsadze A."/>
            <person name="Armour M."/>
            <person name="Olukolu B."/>
            <person name="Poorten T."/>
            <person name="Britton C."/>
            <person name="Davik J."/>
            <person name="Ashrafi H."/>
            <person name="Aiden E.L."/>
            <person name="Borodovsky M."/>
            <person name="Worthington M."/>
        </authorList>
    </citation>
    <scope>NUCLEOTIDE SEQUENCE [LARGE SCALE GENOMIC DNA]</scope>
    <source>
        <strain evidence="2">PI 553951</strain>
    </source>
</reference>
<name>A0AAW1WTP0_RUBAR</name>
<feature type="compositionally biased region" description="Basic residues" evidence="1">
    <location>
        <begin position="96"/>
        <end position="105"/>
    </location>
</feature>
<comment type="caution">
    <text evidence="2">The sequence shown here is derived from an EMBL/GenBank/DDBJ whole genome shotgun (WGS) entry which is preliminary data.</text>
</comment>
<evidence type="ECO:0000256" key="1">
    <source>
        <dbReference type="SAM" id="MobiDB-lite"/>
    </source>
</evidence>